<organism evidence="1 2">
    <name type="scientific">Legionella quinlivanii</name>
    <dbReference type="NCBI Taxonomy" id="45073"/>
    <lineage>
        <taxon>Bacteria</taxon>
        <taxon>Pseudomonadati</taxon>
        <taxon>Pseudomonadota</taxon>
        <taxon>Gammaproteobacteria</taxon>
        <taxon>Legionellales</taxon>
        <taxon>Legionellaceae</taxon>
        <taxon>Legionella</taxon>
    </lineage>
</organism>
<name>A0A364LJJ7_9GAMM</name>
<reference evidence="1 2" key="1">
    <citation type="submission" date="2017-02" db="EMBL/GenBank/DDBJ databases">
        <title>Legionella quilivanii strain from human: case report and whole genome sequencing analysis.</title>
        <authorList>
            <person name="Lalancette C."/>
            <person name="Leduc J.-M."/>
            <person name="Levesque S."/>
            <person name="Fournier E."/>
            <person name="Saoud J."/>
            <person name="Faucher S.P."/>
            <person name="Bernard K."/>
            <person name="Martineau C."/>
            <person name="Longtin J."/>
        </authorList>
    </citation>
    <scope>NUCLEOTIDE SEQUENCE [LARGE SCALE GENOMIC DNA]</scope>
    <source>
        <strain evidence="1 2">ID143958</strain>
    </source>
</reference>
<proteinExistence type="predicted"/>
<gene>
    <name evidence="1" type="ORF">B1207_07690</name>
</gene>
<evidence type="ECO:0000313" key="1">
    <source>
        <dbReference type="EMBL" id="RAP36676.1"/>
    </source>
</evidence>
<sequence length="84" mass="9410">MKRFFFTAPTADNPEDAKKNAEEFLEKSNETNKQALEFLEKNPGASVQTSARFTGMSVKLFKTPEELKKFIEEASKSSSTPTNS</sequence>
<accession>A0A364LJJ7</accession>
<dbReference type="RefSeq" id="WP_112219403.1">
    <property type="nucleotide sequence ID" value="NZ_MVJN01000005.1"/>
</dbReference>
<dbReference type="EMBL" id="MVJN01000005">
    <property type="protein sequence ID" value="RAP36676.1"/>
    <property type="molecule type" value="Genomic_DNA"/>
</dbReference>
<comment type="caution">
    <text evidence="1">The sequence shown here is derived from an EMBL/GenBank/DDBJ whole genome shotgun (WGS) entry which is preliminary data.</text>
</comment>
<evidence type="ECO:0000313" key="2">
    <source>
        <dbReference type="Proteomes" id="UP000249458"/>
    </source>
</evidence>
<protein>
    <submittedName>
        <fullName evidence="1">Uncharacterized protein</fullName>
    </submittedName>
</protein>
<dbReference type="AlphaFoldDB" id="A0A364LJJ7"/>
<dbReference type="Proteomes" id="UP000249458">
    <property type="component" value="Unassembled WGS sequence"/>
</dbReference>